<proteinExistence type="predicted"/>
<evidence type="ECO:0000313" key="1">
    <source>
        <dbReference type="EMBL" id="CEK60050.1"/>
    </source>
</evidence>
<gene>
    <name evidence="1" type="primary">ORF38269</name>
</gene>
<feature type="non-terminal residue" evidence="1">
    <location>
        <position position="68"/>
    </location>
</feature>
<dbReference type="AlphaFoldDB" id="A0A0B6YX43"/>
<sequence>GQKKTVEVTVHDVPSLQSHDSSCKVEGSVVDGGRRSVSMDSPLIEYIDVMNGEINPTGKLCSSGTVRS</sequence>
<reference evidence="1" key="1">
    <citation type="submission" date="2014-12" db="EMBL/GenBank/DDBJ databases">
        <title>Insight into the proteome of Arion vulgaris.</title>
        <authorList>
            <person name="Aradska J."/>
            <person name="Bulat T."/>
            <person name="Smidak R."/>
            <person name="Sarate P."/>
            <person name="Gangsoo J."/>
            <person name="Sialana F."/>
            <person name="Bilban M."/>
            <person name="Lubec G."/>
        </authorList>
    </citation>
    <scope>NUCLEOTIDE SEQUENCE</scope>
    <source>
        <tissue evidence="1">Skin</tissue>
    </source>
</reference>
<accession>A0A0B6YX43</accession>
<organism evidence="1">
    <name type="scientific">Arion vulgaris</name>
    <dbReference type="NCBI Taxonomy" id="1028688"/>
    <lineage>
        <taxon>Eukaryota</taxon>
        <taxon>Metazoa</taxon>
        <taxon>Spiralia</taxon>
        <taxon>Lophotrochozoa</taxon>
        <taxon>Mollusca</taxon>
        <taxon>Gastropoda</taxon>
        <taxon>Heterobranchia</taxon>
        <taxon>Euthyneura</taxon>
        <taxon>Panpulmonata</taxon>
        <taxon>Eupulmonata</taxon>
        <taxon>Stylommatophora</taxon>
        <taxon>Helicina</taxon>
        <taxon>Arionoidea</taxon>
        <taxon>Arionidae</taxon>
        <taxon>Arion</taxon>
    </lineage>
</organism>
<protein>
    <submittedName>
        <fullName evidence="1">Uncharacterized protein</fullName>
    </submittedName>
</protein>
<feature type="non-terminal residue" evidence="1">
    <location>
        <position position="1"/>
    </location>
</feature>
<dbReference type="EMBL" id="HACG01013185">
    <property type="protein sequence ID" value="CEK60050.1"/>
    <property type="molecule type" value="Transcribed_RNA"/>
</dbReference>
<name>A0A0B6YX43_9EUPU</name>